<reference evidence="3 4" key="1">
    <citation type="submission" date="2017-06" db="EMBL/GenBank/DDBJ databases">
        <title>Genome sequencing of cyanobaciteial culture collection at National Institute for Environmental Studies (NIES).</title>
        <authorList>
            <person name="Hirose Y."/>
            <person name="Shimura Y."/>
            <person name="Fujisawa T."/>
            <person name="Nakamura Y."/>
            <person name="Kawachi M."/>
        </authorList>
    </citation>
    <scope>NUCLEOTIDE SEQUENCE [LARGE SCALE GENOMIC DNA]</scope>
    <source>
        <strain evidence="3 4">NIES-23</strain>
    </source>
</reference>
<dbReference type="InterPro" id="IPR050400">
    <property type="entry name" value="Bact_Cytoskel_RodZ"/>
</dbReference>
<dbReference type="PANTHER" id="PTHR34475">
    <property type="match status" value="1"/>
</dbReference>
<sequence>MKWLRRKQDEQPQLSLDQQRAEKLAELGAQLWASRQEKGLSLEEMVAITRIPRRLLQAIEEGNLNDLPEPIYIQGLIRQFADALGFHGVELSSQFPVVSEQKKPQFVGESKSMGLLRPIHLYLLYILVIVCSVSGLSQLLNNAALRATDNENTPQINKETVADSQQKLIKTEPVSDRSSREKNHQSVQIGVTLKASSWIRVVADGKTEFEGTLPEGSHRVWKAQEQLTVKTNNAGGVLMSVNQQAAKKMGELGEEEEIKIAAQPGL</sequence>
<evidence type="ECO:0000256" key="1">
    <source>
        <dbReference type="SAM" id="Phobius"/>
    </source>
</evidence>
<dbReference type="Gene3D" id="1.10.260.40">
    <property type="entry name" value="lambda repressor-like DNA-binding domains"/>
    <property type="match status" value="1"/>
</dbReference>
<keyword evidence="1" id="KW-0812">Transmembrane</keyword>
<dbReference type="PANTHER" id="PTHR34475:SF1">
    <property type="entry name" value="CYTOSKELETON PROTEIN RODZ"/>
    <property type="match status" value="1"/>
</dbReference>
<dbReference type="EMBL" id="AP018216">
    <property type="protein sequence ID" value="BAY69499.1"/>
    <property type="molecule type" value="Genomic_DNA"/>
</dbReference>
<protein>
    <recommendedName>
        <fullName evidence="2">Cytoskeleton protein RodZ-like C-terminal domain-containing protein</fullName>
    </recommendedName>
</protein>
<proteinExistence type="predicted"/>
<dbReference type="AlphaFoldDB" id="A0A1Z4KKK3"/>
<dbReference type="InterPro" id="IPR025194">
    <property type="entry name" value="RodZ-like_C"/>
</dbReference>
<dbReference type="InterPro" id="IPR010982">
    <property type="entry name" value="Lambda_DNA-bd_dom_sf"/>
</dbReference>
<dbReference type="GO" id="GO:0003677">
    <property type="term" value="F:DNA binding"/>
    <property type="evidence" value="ECO:0007669"/>
    <property type="project" value="InterPro"/>
</dbReference>
<dbReference type="Pfam" id="PF13464">
    <property type="entry name" value="RodZ_C"/>
    <property type="match status" value="1"/>
</dbReference>
<evidence type="ECO:0000313" key="4">
    <source>
        <dbReference type="Proteomes" id="UP000217507"/>
    </source>
</evidence>
<accession>A0A1Z4KKK3</accession>
<evidence type="ECO:0000259" key="2">
    <source>
        <dbReference type="Pfam" id="PF13464"/>
    </source>
</evidence>
<evidence type="ECO:0000313" key="3">
    <source>
        <dbReference type="EMBL" id="BAY69499.1"/>
    </source>
</evidence>
<feature type="domain" description="Cytoskeleton protein RodZ-like C-terminal" evidence="2">
    <location>
        <begin position="191"/>
        <end position="247"/>
    </location>
</feature>
<keyword evidence="1" id="KW-1133">Transmembrane helix</keyword>
<gene>
    <name evidence="3" type="ORF">NIES23_22930</name>
</gene>
<organism evidence="3 4">
    <name type="scientific">Trichormus variabilis NIES-23</name>
    <dbReference type="NCBI Taxonomy" id="1973479"/>
    <lineage>
        <taxon>Bacteria</taxon>
        <taxon>Bacillati</taxon>
        <taxon>Cyanobacteriota</taxon>
        <taxon>Cyanophyceae</taxon>
        <taxon>Nostocales</taxon>
        <taxon>Nostocaceae</taxon>
        <taxon>Trichormus</taxon>
    </lineage>
</organism>
<dbReference type="Pfam" id="PF13413">
    <property type="entry name" value="HTH_25"/>
    <property type="match status" value="1"/>
</dbReference>
<keyword evidence="1" id="KW-0472">Membrane</keyword>
<name>A0A1Z4KKK3_ANAVA</name>
<dbReference type="Proteomes" id="UP000217507">
    <property type="component" value="Chromosome"/>
</dbReference>
<feature type="transmembrane region" description="Helical" evidence="1">
    <location>
        <begin position="121"/>
        <end position="140"/>
    </location>
</feature>